<feature type="region of interest" description="Disordered" evidence="4">
    <location>
        <begin position="85"/>
        <end position="111"/>
    </location>
</feature>
<feature type="compositionally biased region" description="Polar residues" evidence="4">
    <location>
        <begin position="515"/>
        <end position="524"/>
    </location>
</feature>
<feature type="region of interest" description="Disordered" evidence="4">
    <location>
        <begin position="1"/>
        <end position="46"/>
    </location>
</feature>
<dbReference type="PANTHER" id="PTHR12425">
    <property type="entry name" value="SYNEMBRYN"/>
    <property type="match status" value="1"/>
</dbReference>
<dbReference type="GO" id="GO:0007186">
    <property type="term" value="P:G protein-coupled receptor signaling pathway"/>
    <property type="evidence" value="ECO:0007669"/>
    <property type="project" value="TreeGrafter"/>
</dbReference>
<dbReference type="GeneID" id="37039499"/>
<organism evidence="5 6">
    <name type="scientific">Ceraceosorus guamensis</name>
    <dbReference type="NCBI Taxonomy" id="1522189"/>
    <lineage>
        <taxon>Eukaryota</taxon>
        <taxon>Fungi</taxon>
        <taxon>Dikarya</taxon>
        <taxon>Basidiomycota</taxon>
        <taxon>Ustilaginomycotina</taxon>
        <taxon>Exobasidiomycetes</taxon>
        <taxon>Ceraceosorales</taxon>
        <taxon>Ceraceosoraceae</taxon>
        <taxon>Ceraceosorus</taxon>
    </lineage>
</organism>
<dbReference type="PANTHER" id="PTHR12425:SF5">
    <property type="entry name" value="SYNEMBRYN"/>
    <property type="match status" value="1"/>
</dbReference>
<dbReference type="InterPro" id="IPR019318">
    <property type="entry name" value="Gua_nucleotide_exch_fac_Ric8"/>
</dbReference>
<dbReference type="STRING" id="1522189.A0A316W0T4"/>
<feature type="compositionally biased region" description="Low complexity" evidence="4">
    <location>
        <begin position="35"/>
        <end position="45"/>
    </location>
</feature>
<keyword evidence="6" id="KW-1185">Reference proteome</keyword>
<protein>
    <submittedName>
        <fullName evidence="5">Uncharacterized protein</fullName>
    </submittedName>
</protein>
<feature type="region of interest" description="Disordered" evidence="4">
    <location>
        <begin position="181"/>
        <end position="227"/>
    </location>
</feature>
<dbReference type="GO" id="GO:0005085">
    <property type="term" value="F:guanyl-nucleotide exchange factor activity"/>
    <property type="evidence" value="ECO:0007669"/>
    <property type="project" value="UniProtKB-KW"/>
</dbReference>
<gene>
    <name evidence="5" type="ORF">IE81DRAFT_77642</name>
</gene>
<feature type="compositionally biased region" description="Low complexity" evidence="4">
    <location>
        <begin position="185"/>
        <end position="201"/>
    </location>
</feature>
<feature type="compositionally biased region" description="Basic and acidic residues" evidence="4">
    <location>
        <begin position="455"/>
        <end position="464"/>
    </location>
</feature>
<proteinExistence type="inferred from homology"/>
<feature type="compositionally biased region" description="Basic and acidic residues" evidence="4">
    <location>
        <begin position="17"/>
        <end position="28"/>
    </location>
</feature>
<name>A0A316W0T4_9BASI</name>
<accession>A0A316W0T4</accession>
<feature type="compositionally biased region" description="Basic and acidic residues" evidence="4">
    <location>
        <begin position="759"/>
        <end position="802"/>
    </location>
</feature>
<dbReference type="EMBL" id="KZ819369">
    <property type="protein sequence ID" value="PWN43537.1"/>
    <property type="molecule type" value="Genomic_DNA"/>
</dbReference>
<dbReference type="AlphaFoldDB" id="A0A316W0T4"/>
<keyword evidence="2" id="KW-0344">Guanine-nucleotide releasing factor</keyword>
<evidence type="ECO:0000256" key="4">
    <source>
        <dbReference type="SAM" id="MobiDB-lite"/>
    </source>
</evidence>
<feature type="region of interest" description="Disordered" evidence="4">
    <location>
        <begin position="750"/>
        <end position="802"/>
    </location>
</feature>
<evidence type="ECO:0000256" key="3">
    <source>
        <dbReference type="ARBA" id="ARBA00023186"/>
    </source>
</evidence>
<comment type="similarity">
    <text evidence="1">Belongs to the synembryn family.</text>
</comment>
<reference evidence="5 6" key="1">
    <citation type="journal article" date="2018" name="Mol. Biol. Evol.">
        <title>Broad Genomic Sampling Reveals a Smut Pathogenic Ancestry of the Fungal Clade Ustilaginomycotina.</title>
        <authorList>
            <person name="Kijpornyongpan T."/>
            <person name="Mondo S.J."/>
            <person name="Barry K."/>
            <person name="Sandor L."/>
            <person name="Lee J."/>
            <person name="Lipzen A."/>
            <person name="Pangilinan J."/>
            <person name="LaButti K."/>
            <person name="Hainaut M."/>
            <person name="Henrissat B."/>
            <person name="Grigoriev I.V."/>
            <person name="Spatafora J.W."/>
            <person name="Aime M.C."/>
        </authorList>
    </citation>
    <scope>NUCLEOTIDE SEQUENCE [LARGE SCALE GENOMIC DNA]</scope>
    <source>
        <strain evidence="5 6">MCA 4658</strain>
    </source>
</reference>
<dbReference type="GO" id="GO:0001965">
    <property type="term" value="F:G-protein alpha-subunit binding"/>
    <property type="evidence" value="ECO:0007669"/>
    <property type="project" value="TreeGrafter"/>
</dbReference>
<dbReference type="Pfam" id="PF10165">
    <property type="entry name" value="Ric8"/>
    <property type="match status" value="1"/>
</dbReference>
<dbReference type="OrthoDB" id="5585685at2759"/>
<evidence type="ECO:0000313" key="6">
    <source>
        <dbReference type="Proteomes" id="UP000245783"/>
    </source>
</evidence>
<feature type="region of interest" description="Disordered" evidence="4">
    <location>
        <begin position="455"/>
        <end position="524"/>
    </location>
</feature>
<dbReference type="RefSeq" id="XP_025370697.1">
    <property type="nucleotide sequence ID" value="XM_025517629.1"/>
</dbReference>
<dbReference type="InParanoid" id="A0A316W0T4"/>
<feature type="compositionally biased region" description="Low complexity" evidence="4">
    <location>
        <begin position="492"/>
        <end position="514"/>
    </location>
</feature>
<feature type="compositionally biased region" description="Basic and acidic residues" evidence="4">
    <location>
        <begin position="206"/>
        <end position="215"/>
    </location>
</feature>
<sequence>MAAHLISFLERPPPRLGHREPMNPERSDAASTCTSGSVAKESSSSATLNAATRDLAAFLEAAPSGASQLPGPVQRKTARAILEELAHSPATSVEGDDSCDAGRGRSGENAKDLGLDEHAKLVALRTLKEIGRLSAGGSAEVAKPESLRTLLACVHRPPPSLEGYKDSGAPISSALKRVIGRVTPSSRQRTSSSSSNKSQASLRLVPDSRSREARQRSASPSSHDGRSLVMRDHISIEQWRTSDMALRCINNALYLHEDMRSRFGSPEIGGGRIALQMLQNPSVTPAEILFLSARLLFYATLFDAEFCKSAVETFDAPGILSEQLASFKQLLQHVAFHLDQAIPGPLAGELSVPGSEEALRNAASEALKAAFNLTLYYPRQAKASHGTNPPKDKAVIGESWSPALEGLIEPTIQLLLSATDPLSLPLAPPMTNAIAVLLNCPVGANRAAWYSIRRNSRDSGRSDDEQTSQPASPSTARRVTNVLFPKSSSTASPRLGGSSTPSSPLSQHLSLSGPDTASTTGEMGTTISSSGVALAPSILAVLVNMLDGALLRYFPAVDDSDDSQAKHAAARDGVDLEDHHQPLILLLRKLATEDERCRAALRAHLLPSDIDRSSPLDKRNDLTGRCVRLMSSVFLSRLARVMGEMLLAVCDGDPKVMTAEIGYGPCAGFLMSANLAYALPAESRSDASTAKNGPKRTINPITGQYDPTPAELANDEISKMSDEQKEIEAEKLFTLFDRLDKTGVVKAQSHPVRAAQESGRFEEITREIEERERRREEDEEAQMEKDVERDMRAFRERRQPRG</sequence>
<keyword evidence="3" id="KW-0143">Chaperone</keyword>
<evidence type="ECO:0000256" key="2">
    <source>
        <dbReference type="ARBA" id="ARBA00022658"/>
    </source>
</evidence>
<feature type="compositionally biased region" description="Basic and acidic residues" evidence="4">
    <location>
        <begin position="100"/>
        <end position="111"/>
    </location>
</feature>
<feature type="region of interest" description="Disordered" evidence="4">
    <location>
        <begin position="685"/>
        <end position="708"/>
    </location>
</feature>
<evidence type="ECO:0000256" key="1">
    <source>
        <dbReference type="ARBA" id="ARBA00009049"/>
    </source>
</evidence>
<dbReference type="GO" id="GO:0005737">
    <property type="term" value="C:cytoplasm"/>
    <property type="evidence" value="ECO:0007669"/>
    <property type="project" value="TreeGrafter"/>
</dbReference>
<dbReference type="Proteomes" id="UP000245783">
    <property type="component" value="Unassembled WGS sequence"/>
</dbReference>
<evidence type="ECO:0000313" key="5">
    <source>
        <dbReference type="EMBL" id="PWN43537.1"/>
    </source>
</evidence>
<feature type="compositionally biased region" description="Polar residues" evidence="4">
    <location>
        <begin position="467"/>
        <end position="478"/>
    </location>
</feature>